<keyword evidence="4" id="KW-1185">Reference proteome</keyword>
<keyword evidence="1" id="KW-1133">Transmembrane helix</keyword>
<feature type="transmembrane region" description="Helical" evidence="1">
    <location>
        <begin position="91"/>
        <end position="121"/>
    </location>
</feature>
<evidence type="ECO:0000313" key="3">
    <source>
        <dbReference type="EMBL" id="MCA2015305.1"/>
    </source>
</evidence>
<dbReference type="Pfam" id="PF07158">
    <property type="entry name" value="MatC_N"/>
    <property type="match status" value="1"/>
</dbReference>
<name>A0ABS7YM21_9VIBR</name>
<feature type="transmembrane region" description="Helical" evidence="1">
    <location>
        <begin position="299"/>
        <end position="325"/>
    </location>
</feature>
<evidence type="ECO:0000313" key="4">
    <source>
        <dbReference type="Proteomes" id="UP001199044"/>
    </source>
</evidence>
<comment type="caution">
    <text evidence="3">The sequence shown here is derived from an EMBL/GenBank/DDBJ whole genome shotgun (WGS) entry which is preliminary data.</text>
</comment>
<gene>
    <name evidence="3" type="ORF">LDJ79_04225</name>
</gene>
<accession>A0ABS7YM21</accession>
<feature type="transmembrane region" description="Helical" evidence="1">
    <location>
        <begin position="219"/>
        <end position="248"/>
    </location>
</feature>
<dbReference type="Proteomes" id="UP001199044">
    <property type="component" value="Unassembled WGS sequence"/>
</dbReference>
<sequence length="415" mass="44231">MSILGICFSIIIGFYKKTNVGILMIAFAFILSIIYKIPTKEILSGFSVKLFITMLGVTYLFSIMSGNGTLDIISKKIVNVVHNKKLLPVAMYLVGFILCAVGPGAIPVLAIVPVIAIPIAFQAKLNPIMLAIIGQCGVFGGRMTQITPEGVLVKDLMSSQQIENQIFPVWFSLFFTSVALAIACYIWYKGWKTEEDATPSEHYLENTHLTWVHWTSLCALLLLIVCAVGFSLNVGLTAFVIGAVLSALGSGNENKAIKDIPWSVLILVSGVGLLMHIVLKSGGLDILTQSLASIMTATTASSVMVMTSALMSFFSSGLGVVFPTLIPTCQGIIEQLGGHASAIELVAMVVVGGTVSGISPVSTTGALIMSGIATNKEAEQTYTPSKMFVELFAWATFAMVISFALAIVGFFSLIC</sequence>
<feature type="transmembrane region" description="Helical" evidence="1">
    <location>
        <begin position="260"/>
        <end position="279"/>
    </location>
</feature>
<evidence type="ECO:0000256" key="1">
    <source>
        <dbReference type="SAM" id="Phobius"/>
    </source>
</evidence>
<feature type="transmembrane region" description="Helical" evidence="1">
    <location>
        <begin position="166"/>
        <end position="188"/>
    </location>
</feature>
<feature type="domain" description="Dicarboxylate carrier MatC N-terminal" evidence="2">
    <location>
        <begin position="2"/>
        <end position="141"/>
    </location>
</feature>
<proteinExistence type="predicted"/>
<organism evidence="3 4">
    <name type="scientific">Vibrio tritonius</name>
    <dbReference type="NCBI Taxonomy" id="1435069"/>
    <lineage>
        <taxon>Bacteria</taxon>
        <taxon>Pseudomonadati</taxon>
        <taxon>Pseudomonadota</taxon>
        <taxon>Gammaproteobacteria</taxon>
        <taxon>Vibrionales</taxon>
        <taxon>Vibrionaceae</taxon>
        <taxon>Vibrio</taxon>
    </lineage>
</organism>
<feature type="transmembrane region" description="Helical" evidence="1">
    <location>
        <begin position="392"/>
        <end position="414"/>
    </location>
</feature>
<dbReference type="EMBL" id="JAIWIU010000025">
    <property type="protein sequence ID" value="MCA2015305.1"/>
    <property type="molecule type" value="Genomic_DNA"/>
</dbReference>
<feature type="transmembrane region" description="Helical" evidence="1">
    <location>
        <begin position="50"/>
        <end position="70"/>
    </location>
</feature>
<dbReference type="InterPro" id="IPR009827">
    <property type="entry name" value="MatC_N"/>
</dbReference>
<keyword evidence="1" id="KW-0812">Transmembrane</keyword>
<feature type="transmembrane region" description="Helical" evidence="1">
    <location>
        <begin position="20"/>
        <end position="38"/>
    </location>
</feature>
<protein>
    <recommendedName>
        <fullName evidence="2">Dicarboxylate carrier MatC N-terminal domain-containing protein</fullName>
    </recommendedName>
</protein>
<reference evidence="4" key="1">
    <citation type="submission" date="2023-07" db="EMBL/GenBank/DDBJ databases">
        <title>Molecular identification of indigenous halophilic bacteria isolated from red sea cost, biodegradation of synthetic dyes and assessment of degraded metabolite toxicity.</title>
        <authorList>
            <person name="Chaieb K."/>
            <person name="Altayb H.N."/>
        </authorList>
    </citation>
    <scope>NUCLEOTIDE SEQUENCE [LARGE SCALE GENOMIC DNA]</scope>
    <source>
        <strain evidence="4">K20</strain>
    </source>
</reference>
<dbReference type="RefSeq" id="WP_225249763.1">
    <property type="nucleotide sequence ID" value="NZ_JAIWIU010000025.1"/>
</dbReference>
<evidence type="ECO:0000259" key="2">
    <source>
        <dbReference type="Pfam" id="PF07158"/>
    </source>
</evidence>
<keyword evidence="1" id="KW-0472">Membrane</keyword>